<evidence type="ECO:0000256" key="1">
    <source>
        <dbReference type="SAM" id="MobiDB-lite"/>
    </source>
</evidence>
<dbReference type="Proteomes" id="UP001143981">
    <property type="component" value="Unassembled WGS sequence"/>
</dbReference>
<dbReference type="AlphaFoldDB" id="A0A9W8D200"/>
<evidence type="ECO:0000313" key="2">
    <source>
        <dbReference type="EMBL" id="KAJ1736264.1"/>
    </source>
</evidence>
<proteinExistence type="predicted"/>
<dbReference type="InterPro" id="IPR024368">
    <property type="entry name" value="Ecl1/2/3"/>
</dbReference>
<organism evidence="2 3">
    <name type="scientific">Coemansia biformis</name>
    <dbReference type="NCBI Taxonomy" id="1286918"/>
    <lineage>
        <taxon>Eukaryota</taxon>
        <taxon>Fungi</taxon>
        <taxon>Fungi incertae sedis</taxon>
        <taxon>Zoopagomycota</taxon>
        <taxon>Kickxellomycotina</taxon>
        <taxon>Kickxellomycetes</taxon>
        <taxon>Kickxellales</taxon>
        <taxon>Kickxellaceae</taxon>
        <taxon>Coemansia</taxon>
    </lineage>
</organism>
<gene>
    <name evidence="2" type="ORF">LPJ61_000048</name>
</gene>
<protein>
    <submittedName>
        <fullName evidence="2">Uncharacterized protein</fullName>
    </submittedName>
</protein>
<comment type="caution">
    <text evidence="2">The sequence shown here is derived from an EMBL/GenBank/DDBJ whole genome shotgun (WGS) entry which is preliminary data.</text>
</comment>
<keyword evidence="3" id="KW-1185">Reference proteome</keyword>
<dbReference type="OrthoDB" id="5599072at2759"/>
<dbReference type="Pfam" id="PF12855">
    <property type="entry name" value="Ecl1"/>
    <property type="match status" value="1"/>
</dbReference>
<dbReference type="EMBL" id="JANBOI010000001">
    <property type="protein sequence ID" value="KAJ1736264.1"/>
    <property type="molecule type" value="Genomic_DNA"/>
</dbReference>
<reference evidence="2" key="1">
    <citation type="submission" date="2022-07" db="EMBL/GenBank/DDBJ databases">
        <title>Phylogenomic reconstructions and comparative analyses of Kickxellomycotina fungi.</title>
        <authorList>
            <person name="Reynolds N.K."/>
            <person name="Stajich J.E."/>
            <person name="Barry K."/>
            <person name="Grigoriev I.V."/>
            <person name="Crous P."/>
            <person name="Smith M.E."/>
        </authorList>
    </citation>
    <scope>NUCLEOTIDE SEQUENCE</scope>
    <source>
        <strain evidence="2">BCRC 34381</strain>
    </source>
</reference>
<evidence type="ECO:0000313" key="3">
    <source>
        <dbReference type="Proteomes" id="UP001143981"/>
    </source>
</evidence>
<feature type="compositionally biased region" description="Polar residues" evidence="1">
    <location>
        <begin position="124"/>
        <end position="133"/>
    </location>
</feature>
<sequence>MDTNWCMFCGTHIDRLEEVTYCSDACRRFDSSSVAASISMPPSPAPEYLSLRSPSASPPSLPTWTLPMPFRERSSSLTPMSAQDLATRYPCHTPAYSSSRSSLALIHHSPSLGPGTMGGRRRSTSVASAHSAM</sequence>
<accession>A0A9W8D200</accession>
<feature type="region of interest" description="Disordered" evidence="1">
    <location>
        <begin position="107"/>
        <end position="133"/>
    </location>
</feature>
<name>A0A9W8D200_9FUNG</name>
<feature type="region of interest" description="Disordered" evidence="1">
    <location>
        <begin position="46"/>
        <end position="67"/>
    </location>
</feature>